<reference evidence="7 8" key="1">
    <citation type="submission" date="2018-01" db="EMBL/GenBank/DDBJ databases">
        <title>Draft genome of the strawberry crown rot pathogen Phytophthora cactorum.</title>
        <authorList>
            <person name="Armitage A.D."/>
            <person name="Lysoe E."/>
            <person name="Nellist C.F."/>
            <person name="Harrison R.J."/>
            <person name="Brurberg M.B."/>
        </authorList>
    </citation>
    <scope>NUCLEOTIDE SEQUENCE [LARGE SCALE GENOMIC DNA]</scope>
    <source>
        <strain evidence="7 8">10300</strain>
    </source>
</reference>
<feature type="compositionally biased region" description="Basic and acidic residues" evidence="1">
    <location>
        <begin position="1"/>
        <end position="16"/>
    </location>
</feature>
<dbReference type="Proteomes" id="UP000697107">
    <property type="component" value="Unassembled WGS sequence"/>
</dbReference>
<feature type="region of interest" description="Disordered" evidence="1">
    <location>
        <begin position="1"/>
        <end position="25"/>
    </location>
</feature>
<dbReference type="EMBL" id="RCMI01000155">
    <property type="protein sequence ID" value="KAG2929633.1"/>
    <property type="molecule type" value="Genomic_DNA"/>
</dbReference>
<evidence type="ECO:0000313" key="2">
    <source>
        <dbReference type="EMBL" id="KAG2857587.1"/>
    </source>
</evidence>
<evidence type="ECO:0000313" key="6">
    <source>
        <dbReference type="EMBL" id="KAG3223639.1"/>
    </source>
</evidence>
<dbReference type="Proteomes" id="UP000735874">
    <property type="component" value="Unassembled WGS sequence"/>
</dbReference>
<reference evidence="2" key="2">
    <citation type="submission" date="2018-10" db="EMBL/GenBank/DDBJ databases">
        <title>Effector identification in a new, highly contiguous assembly of the strawberry crown rot pathogen Phytophthora cactorum.</title>
        <authorList>
            <person name="Armitage A.D."/>
            <person name="Nellist C.F."/>
            <person name="Bates H."/>
            <person name="Vickerstaff R.J."/>
            <person name="Harrison R.J."/>
        </authorList>
    </citation>
    <scope>NUCLEOTIDE SEQUENCE</scope>
    <source>
        <strain evidence="2">15-7</strain>
        <strain evidence="3">4032</strain>
        <strain evidence="4">4040</strain>
        <strain evidence="5">P415</strain>
        <strain evidence="6">P421</strain>
    </source>
</reference>
<proteinExistence type="predicted"/>
<evidence type="ECO:0000256" key="1">
    <source>
        <dbReference type="SAM" id="MobiDB-lite"/>
    </source>
</evidence>
<keyword evidence="8" id="KW-1185">Reference proteome</keyword>
<name>A0A329S8S4_9STRA</name>
<sequence length="81" mass="9161">MELDDMKCDPDFRGETDEADDAPYAFTNEDEAQVNKEEMDLEMKPIAAKTSEDRARRTFEDTIMVDTEDQGDTGMANTTNS</sequence>
<dbReference type="EMBL" id="RCML01002453">
    <property type="protein sequence ID" value="KAG2957868.1"/>
    <property type="molecule type" value="Genomic_DNA"/>
</dbReference>
<evidence type="ECO:0000313" key="8">
    <source>
        <dbReference type="Proteomes" id="UP000251314"/>
    </source>
</evidence>
<dbReference type="EMBL" id="RCMG01000284">
    <property type="protein sequence ID" value="KAG2857587.1"/>
    <property type="molecule type" value="Genomic_DNA"/>
</dbReference>
<dbReference type="Proteomes" id="UP000760860">
    <property type="component" value="Unassembled WGS sequence"/>
</dbReference>
<dbReference type="Proteomes" id="UP000736787">
    <property type="component" value="Unassembled WGS sequence"/>
</dbReference>
<comment type="caution">
    <text evidence="7">The sequence shown here is derived from an EMBL/GenBank/DDBJ whole genome shotgun (WGS) entry which is preliminary data.</text>
</comment>
<evidence type="ECO:0000313" key="3">
    <source>
        <dbReference type="EMBL" id="KAG2929633.1"/>
    </source>
</evidence>
<dbReference type="EMBL" id="RCMK01000269">
    <property type="protein sequence ID" value="KAG2939709.1"/>
    <property type="molecule type" value="Genomic_DNA"/>
</dbReference>
<evidence type="ECO:0000313" key="5">
    <source>
        <dbReference type="EMBL" id="KAG2957868.1"/>
    </source>
</evidence>
<protein>
    <submittedName>
        <fullName evidence="7">Uncharacterized protein</fullName>
    </submittedName>
</protein>
<gene>
    <name evidence="7" type="ORF">PC110_g10699</name>
    <name evidence="2" type="ORF">PC113_g10571</name>
    <name evidence="3" type="ORF">PC115_g6805</name>
    <name evidence="4" type="ORF">PC117_g10842</name>
    <name evidence="5" type="ORF">PC118_g23810</name>
    <name evidence="6" type="ORF">PC129_g5661</name>
</gene>
<dbReference type="EMBL" id="MJFZ01000255">
    <property type="protein sequence ID" value="RAW32980.1"/>
    <property type="molecule type" value="Genomic_DNA"/>
</dbReference>
<organism evidence="7 8">
    <name type="scientific">Phytophthora cactorum</name>
    <dbReference type="NCBI Taxonomy" id="29920"/>
    <lineage>
        <taxon>Eukaryota</taxon>
        <taxon>Sar</taxon>
        <taxon>Stramenopiles</taxon>
        <taxon>Oomycota</taxon>
        <taxon>Peronosporomycetes</taxon>
        <taxon>Peronosporales</taxon>
        <taxon>Peronosporaceae</taxon>
        <taxon>Phytophthora</taxon>
    </lineage>
</organism>
<dbReference type="AlphaFoldDB" id="A0A329S8S4"/>
<dbReference type="Proteomes" id="UP000774804">
    <property type="component" value="Unassembled WGS sequence"/>
</dbReference>
<feature type="compositionally biased region" description="Basic and acidic residues" evidence="1">
    <location>
        <begin position="50"/>
        <end position="60"/>
    </location>
</feature>
<dbReference type="Proteomes" id="UP000251314">
    <property type="component" value="Unassembled WGS sequence"/>
</dbReference>
<feature type="region of interest" description="Disordered" evidence="1">
    <location>
        <begin position="44"/>
        <end position="81"/>
    </location>
</feature>
<evidence type="ECO:0000313" key="4">
    <source>
        <dbReference type="EMBL" id="KAG2939709.1"/>
    </source>
</evidence>
<accession>A0A329S8S4</accession>
<dbReference type="VEuPathDB" id="FungiDB:PC110_g10699"/>
<evidence type="ECO:0000313" key="7">
    <source>
        <dbReference type="EMBL" id="RAW32980.1"/>
    </source>
</evidence>
<dbReference type="EMBL" id="RCMV01000138">
    <property type="protein sequence ID" value="KAG3223639.1"/>
    <property type="molecule type" value="Genomic_DNA"/>
</dbReference>